<keyword evidence="2" id="KW-1185">Reference proteome</keyword>
<dbReference type="EMBL" id="KQ486271">
    <property type="protein sequence ID" value="KYP31216.1"/>
    <property type="molecule type" value="Genomic_DNA"/>
</dbReference>
<gene>
    <name evidence="1" type="ORF">KK1_048670</name>
</gene>
<accession>A0A151QLQ2</accession>
<dbReference type="Proteomes" id="UP000075243">
    <property type="component" value="Unassembled WGS sequence"/>
</dbReference>
<dbReference type="Gramene" id="C.cajan_46524.t">
    <property type="protein sequence ID" value="C.cajan_46524.t"/>
    <property type="gene ID" value="C.cajan_46524"/>
</dbReference>
<sequence length="56" mass="6395">MTTNLVESINSILRKIINLSICAIITSTSYIDPMYTLEYVSNVYNELFGELPNESY</sequence>
<evidence type="ECO:0000313" key="1">
    <source>
        <dbReference type="EMBL" id="KYP31216.1"/>
    </source>
</evidence>
<protein>
    <submittedName>
        <fullName evidence="1">Uncharacterized protein</fullName>
    </submittedName>
</protein>
<reference evidence="1" key="1">
    <citation type="journal article" date="2012" name="Nat. Biotechnol.">
        <title>Draft genome sequence of pigeonpea (Cajanus cajan), an orphan legume crop of resource-poor farmers.</title>
        <authorList>
            <person name="Varshney R.K."/>
            <person name="Chen W."/>
            <person name="Li Y."/>
            <person name="Bharti A.K."/>
            <person name="Saxena R.K."/>
            <person name="Schlueter J.A."/>
            <person name="Donoghue M.T."/>
            <person name="Azam S."/>
            <person name="Fan G."/>
            <person name="Whaley A.M."/>
            <person name="Farmer A.D."/>
            <person name="Sheridan J."/>
            <person name="Iwata A."/>
            <person name="Tuteja R."/>
            <person name="Penmetsa R.V."/>
            <person name="Wu W."/>
            <person name="Upadhyaya H.D."/>
            <person name="Yang S.P."/>
            <person name="Shah T."/>
            <person name="Saxena K.B."/>
            <person name="Michael T."/>
            <person name="McCombie W.R."/>
            <person name="Yang B."/>
            <person name="Zhang G."/>
            <person name="Yang H."/>
            <person name="Wang J."/>
            <person name="Spillane C."/>
            <person name="Cook D.R."/>
            <person name="May G.D."/>
            <person name="Xu X."/>
            <person name="Jackson S.A."/>
        </authorList>
    </citation>
    <scope>NUCLEOTIDE SEQUENCE [LARGE SCALE GENOMIC DNA]</scope>
</reference>
<dbReference type="AlphaFoldDB" id="A0A151QLQ2"/>
<proteinExistence type="predicted"/>
<evidence type="ECO:0000313" key="2">
    <source>
        <dbReference type="Proteomes" id="UP000075243"/>
    </source>
</evidence>
<name>A0A151QLQ2_CAJCA</name>
<organism evidence="1 2">
    <name type="scientific">Cajanus cajan</name>
    <name type="common">Pigeon pea</name>
    <name type="synonym">Cajanus indicus</name>
    <dbReference type="NCBI Taxonomy" id="3821"/>
    <lineage>
        <taxon>Eukaryota</taxon>
        <taxon>Viridiplantae</taxon>
        <taxon>Streptophyta</taxon>
        <taxon>Embryophyta</taxon>
        <taxon>Tracheophyta</taxon>
        <taxon>Spermatophyta</taxon>
        <taxon>Magnoliopsida</taxon>
        <taxon>eudicotyledons</taxon>
        <taxon>Gunneridae</taxon>
        <taxon>Pentapetalae</taxon>
        <taxon>rosids</taxon>
        <taxon>fabids</taxon>
        <taxon>Fabales</taxon>
        <taxon>Fabaceae</taxon>
        <taxon>Papilionoideae</taxon>
        <taxon>50 kb inversion clade</taxon>
        <taxon>NPAAA clade</taxon>
        <taxon>indigoferoid/millettioid clade</taxon>
        <taxon>Phaseoleae</taxon>
        <taxon>Cajanus</taxon>
    </lineage>
</organism>